<dbReference type="Proteomes" id="UP000319576">
    <property type="component" value="Chromosome"/>
</dbReference>
<gene>
    <name evidence="2" type="ORF">ETAA1_63390</name>
</gene>
<evidence type="ECO:0000256" key="1">
    <source>
        <dbReference type="SAM" id="Phobius"/>
    </source>
</evidence>
<accession>A0A517Y3G2</accession>
<dbReference type="KEGG" id="uli:ETAA1_63390"/>
<sequence>MRLLRFMLLALGATGLLISLPLLGFAALGYLGILADVGPDENRAIGIHALSLGLPAVICGVVLCVLGLRTVAWNRRRTDAAPGTSLE</sequence>
<protein>
    <submittedName>
        <fullName evidence="2">Uncharacterized protein</fullName>
    </submittedName>
</protein>
<keyword evidence="1" id="KW-1133">Transmembrane helix</keyword>
<keyword evidence="3" id="KW-1185">Reference proteome</keyword>
<keyword evidence="1" id="KW-0472">Membrane</keyword>
<keyword evidence="1" id="KW-0812">Transmembrane</keyword>
<dbReference type="AlphaFoldDB" id="A0A517Y3G2"/>
<feature type="transmembrane region" description="Helical" evidence="1">
    <location>
        <begin position="45"/>
        <end position="68"/>
    </location>
</feature>
<evidence type="ECO:0000313" key="2">
    <source>
        <dbReference type="EMBL" id="QDU24325.1"/>
    </source>
</evidence>
<reference evidence="2 3" key="1">
    <citation type="submission" date="2019-02" db="EMBL/GenBank/DDBJ databases">
        <title>Deep-cultivation of Planctomycetes and their phenomic and genomic characterization uncovers novel biology.</title>
        <authorList>
            <person name="Wiegand S."/>
            <person name="Jogler M."/>
            <person name="Boedeker C."/>
            <person name="Pinto D."/>
            <person name="Vollmers J."/>
            <person name="Rivas-Marin E."/>
            <person name="Kohn T."/>
            <person name="Peeters S.H."/>
            <person name="Heuer A."/>
            <person name="Rast P."/>
            <person name="Oberbeckmann S."/>
            <person name="Bunk B."/>
            <person name="Jeske O."/>
            <person name="Meyerdierks A."/>
            <person name="Storesund J.E."/>
            <person name="Kallscheuer N."/>
            <person name="Luecker S."/>
            <person name="Lage O.M."/>
            <person name="Pohl T."/>
            <person name="Merkel B.J."/>
            <person name="Hornburger P."/>
            <person name="Mueller R.-W."/>
            <person name="Bruemmer F."/>
            <person name="Labrenz M."/>
            <person name="Spormann A.M."/>
            <person name="Op den Camp H."/>
            <person name="Overmann J."/>
            <person name="Amann R."/>
            <person name="Jetten M.S.M."/>
            <person name="Mascher T."/>
            <person name="Medema M.H."/>
            <person name="Devos D.P."/>
            <person name="Kaster A.-K."/>
            <person name="Ovreas L."/>
            <person name="Rohde M."/>
            <person name="Galperin M.Y."/>
            <person name="Jogler C."/>
        </authorList>
    </citation>
    <scope>NUCLEOTIDE SEQUENCE [LARGE SCALE GENOMIC DNA]</scope>
    <source>
        <strain evidence="2 3">ETA_A1</strain>
    </source>
</reference>
<dbReference type="EMBL" id="CP036273">
    <property type="protein sequence ID" value="QDU24325.1"/>
    <property type="molecule type" value="Genomic_DNA"/>
</dbReference>
<organism evidence="2 3">
    <name type="scientific">Urbifossiella limnaea</name>
    <dbReference type="NCBI Taxonomy" id="2528023"/>
    <lineage>
        <taxon>Bacteria</taxon>
        <taxon>Pseudomonadati</taxon>
        <taxon>Planctomycetota</taxon>
        <taxon>Planctomycetia</taxon>
        <taxon>Gemmatales</taxon>
        <taxon>Gemmataceae</taxon>
        <taxon>Urbifossiella</taxon>
    </lineage>
</organism>
<proteinExistence type="predicted"/>
<name>A0A517Y3G2_9BACT</name>
<evidence type="ECO:0000313" key="3">
    <source>
        <dbReference type="Proteomes" id="UP000319576"/>
    </source>
</evidence>